<evidence type="ECO:0000256" key="11">
    <source>
        <dbReference type="ARBA" id="ARBA00023180"/>
    </source>
</evidence>
<feature type="compositionally biased region" description="Polar residues" evidence="13">
    <location>
        <begin position="416"/>
        <end position="429"/>
    </location>
</feature>
<evidence type="ECO:0000256" key="3">
    <source>
        <dbReference type="ARBA" id="ARBA00022568"/>
    </source>
</evidence>
<feature type="region of interest" description="Disordered" evidence="13">
    <location>
        <begin position="404"/>
        <end position="438"/>
    </location>
</feature>
<dbReference type="InterPro" id="IPR005821">
    <property type="entry name" value="Ion_trans_dom"/>
</dbReference>
<keyword evidence="11" id="KW-0325">Glycoprotein</keyword>
<keyword evidence="12" id="KW-0407">Ion channel</keyword>
<feature type="transmembrane region" description="Helical" evidence="14">
    <location>
        <begin position="1668"/>
        <end position="1685"/>
    </location>
</feature>
<feature type="domain" description="Ion transport" evidence="15">
    <location>
        <begin position="1168"/>
        <end position="1448"/>
    </location>
</feature>
<proteinExistence type="predicted"/>
<evidence type="ECO:0000256" key="8">
    <source>
        <dbReference type="ARBA" id="ARBA00022989"/>
    </source>
</evidence>
<evidence type="ECO:0000256" key="5">
    <source>
        <dbReference type="ARBA" id="ARBA00022692"/>
    </source>
</evidence>
<keyword evidence="7" id="KW-0851">Voltage-gated channel</keyword>
<keyword evidence="3" id="KW-0109">Calcium transport</keyword>
<keyword evidence="9" id="KW-0406">Ion transport</keyword>
<dbReference type="InterPro" id="IPR050599">
    <property type="entry name" value="VDCC_alpha-1_subunit"/>
</dbReference>
<feature type="transmembrane region" description="Helical" evidence="14">
    <location>
        <begin position="473"/>
        <end position="489"/>
    </location>
</feature>
<feature type="compositionally biased region" description="Polar residues" evidence="13">
    <location>
        <begin position="2015"/>
        <end position="2037"/>
    </location>
</feature>
<evidence type="ECO:0000256" key="4">
    <source>
        <dbReference type="ARBA" id="ARBA00022673"/>
    </source>
</evidence>
<keyword evidence="4" id="KW-0107">Calcium channel</keyword>
<feature type="region of interest" description="Disordered" evidence="13">
    <location>
        <begin position="1955"/>
        <end position="2058"/>
    </location>
</feature>
<keyword evidence="17" id="KW-1185">Reference proteome</keyword>
<feature type="region of interest" description="Disordered" evidence="13">
    <location>
        <begin position="139"/>
        <end position="201"/>
    </location>
</feature>
<dbReference type="Gene3D" id="1.20.120.350">
    <property type="entry name" value="Voltage-gated potassium channels. Chain C"/>
    <property type="match status" value="4"/>
</dbReference>
<comment type="subcellular location">
    <subcellularLocation>
        <location evidence="1">Membrane</location>
        <topology evidence="1">Multi-pass membrane protein</topology>
    </subcellularLocation>
</comment>
<feature type="compositionally biased region" description="Polar residues" evidence="13">
    <location>
        <begin position="247"/>
        <end position="258"/>
    </location>
</feature>
<dbReference type="Proteomes" id="UP000054399">
    <property type="component" value="Unassembled WGS sequence"/>
</dbReference>
<reference evidence="16" key="1">
    <citation type="submission" date="2015-01" db="EMBL/GenBank/DDBJ databases">
        <authorList>
            <consortium name="The Broad Institute Genomics Platform"/>
            <person name="Cuomo C."/>
            <person name="Litvintseva A."/>
            <person name="Chen Y."/>
            <person name="Heitman J."/>
            <person name="Sun S."/>
            <person name="Springer D."/>
            <person name="Dromer F."/>
            <person name="Young S."/>
            <person name="Zeng Q."/>
            <person name="Gargeya S."/>
            <person name="Abouelleil A."/>
            <person name="Alvarado L."/>
            <person name="Chapman S.B."/>
            <person name="Gainer-Dewar J."/>
            <person name="Goldberg J."/>
            <person name="Griggs A."/>
            <person name="Gujja S."/>
            <person name="Hansen M."/>
            <person name="Howarth C."/>
            <person name="Imamovic A."/>
            <person name="Larimer J."/>
            <person name="Murphy C."/>
            <person name="Naylor J."/>
            <person name="Pearson M."/>
            <person name="Priest M."/>
            <person name="Roberts A."/>
            <person name="Saif S."/>
            <person name="Shea T."/>
            <person name="Sykes S."/>
            <person name="Wortman J."/>
            <person name="Nusbaum C."/>
            <person name="Birren B."/>
        </authorList>
    </citation>
    <scope>NUCLEOTIDE SEQUENCE</scope>
    <source>
        <strain evidence="16">IND107</strain>
    </source>
</reference>
<feature type="transmembrane region" description="Helical" evidence="14">
    <location>
        <begin position="1206"/>
        <end position="1225"/>
    </location>
</feature>
<feature type="domain" description="Ion transport" evidence="15">
    <location>
        <begin position="739"/>
        <end position="970"/>
    </location>
</feature>
<evidence type="ECO:0000256" key="6">
    <source>
        <dbReference type="ARBA" id="ARBA00022837"/>
    </source>
</evidence>
<feature type="transmembrane region" description="Helical" evidence="14">
    <location>
        <begin position="1729"/>
        <end position="1750"/>
    </location>
</feature>
<dbReference type="Pfam" id="PF00520">
    <property type="entry name" value="Ion_trans"/>
    <property type="match status" value="4"/>
</dbReference>
<dbReference type="InterPro" id="IPR027359">
    <property type="entry name" value="Volt_channel_dom_sf"/>
</dbReference>
<feature type="transmembrane region" description="Helical" evidence="14">
    <location>
        <begin position="1533"/>
        <end position="1551"/>
    </location>
</feature>
<dbReference type="PANTHER" id="PTHR45628:SF7">
    <property type="entry name" value="VOLTAGE-DEPENDENT CALCIUM CHANNEL TYPE A SUBUNIT ALPHA-1"/>
    <property type="match status" value="1"/>
</dbReference>
<feature type="transmembrane region" description="Helical" evidence="14">
    <location>
        <begin position="501"/>
        <end position="525"/>
    </location>
</feature>
<keyword evidence="8 14" id="KW-1133">Transmembrane helix</keyword>
<evidence type="ECO:0000256" key="10">
    <source>
        <dbReference type="ARBA" id="ARBA00023136"/>
    </source>
</evidence>
<evidence type="ECO:0000256" key="7">
    <source>
        <dbReference type="ARBA" id="ARBA00022882"/>
    </source>
</evidence>
<dbReference type="EMBL" id="ATAM02000001">
    <property type="protein sequence ID" value="KAL0255715.1"/>
    <property type="molecule type" value="Genomic_DNA"/>
</dbReference>
<feature type="region of interest" description="Disordered" evidence="13">
    <location>
        <begin position="244"/>
        <end position="271"/>
    </location>
</feature>
<feature type="region of interest" description="Disordered" evidence="13">
    <location>
        <begin position="1067"/>
        <end position="1086"/>
    </location>
</feature>
<accession>A0ABR3C517</accession>
<evidence type="ECO:0000256" key="2">
    <source>
        <dbReference type="ARBA" id="ARBA00022448"/>
    </source>
</evidence>
<feature type="region of interest" description="Disordered" evidence="13">
    <location>
        <begin position="107"/>
        <end position="127"/>
    </location>
</feature>
<feature type="domain" description="Ion transport" evidence="15">
    <location>
        <begin position="464"/>
        <end position="702"/>
    </location>
</feature>
<gene>
    <name evidence="16" type="ORF">I308_100522</name>
</gene>
<dbReference type="Gene3D" id="1.10.287.70">
    <property type="match status" value="4"/>
</dbReference>
<organism evidence="16 17">
    <name type="scientific">Cryptococcus tetragattii IND107</name>
    <dbReference type="NCBI Taxonomy" id="1296105"/>
    <lineage>
        <taxon>Eukaryota</taxon>
        <taxon>Fungi</taxon>
        <taxon>Dikarya</taxon>
        <taxon>Basidiomycota</taxon>
        <taxon>Agaricomycotina</taxon>
        <taxon>Tremellomycetes</taxon>
        <taxon>Tremellales</taxon>
        <taxon>Cryptococcaceae</taxon>
        <taxon>Cryptococcus</taxon>
        <taxon>Cryptococcus gattii species complex</taxon>
    </lineage>
</organism>
<keyword evidence="5 14" id="KW-0812">Transmembrane</keyword>
<dbReference type="RefSeq" id="XP_066616992.1">
    <property type="nucleotide sequence ID" value="XM_066755091.1"/>
</dbReference>
<evidence type="ECO:0000313" key="16">
    <source>
        <dbReference type="EMBL" id="KAL0255715.1"/>
    </source>
</evidence>
<keyword evidence="2" id="KW-0813">Transport</keyword>
<protein>
    <recommendedName>
        <fullName evidence="15">Ion transport domain-containing protein</fullName>
    </recommendedName>
</protein>
<feature type="transmembrane region" description="Helical" evidence="14">
    <location>
        <begin position="1420"/>
        <end position="1443"/>
    </location>
</feature>
<dbReference type="GeneID" id="91987380"/>
<evidence type="ECO:0000256" key="1">
    <source>
        <dbReference type="ARBA" id="ARBA00004141"/>
    </source>
</evidence>
<feature type="compositionally biased region" description="Polar residues" evidence="13">
    <location>
        <begin position="185"/>
        <end position="201"/>
    </location>
</feature>
<reference evidence="16" key="2">
    <citation type="submission" date="2024-01" db="EMBL/GenBank/DDBJ databases">
        <title>Comparative genomics of Cryptococcus and Kwoniella reveals pathogenesis evolution and contrasting modes of karyotype evolution via chromosome fusion or intercentromeric recombination.</title>
        <authorList>
            <person name="Coelho M.A."/>
            <person name="David-Palma M."/>
            <person name="Shea T."/>
            <person name="Bowers K."/>
            <person name="Mcginley-Smith S."/>
            <person name="Mohammad A.W."/>
            <person name="Gnirke A."/>
            <person name="Yurkov A.M."/>
            <person name="Nowrousian M."/>
            <person name="Sun S."/>
            <person name="Cuomo C.A."/>
            <person name="Heitman J."/>
        </authorList>
    </citation>
    <scope>NUCLEOTIDE SEQUENCE</scope>
    <source>
        <strain evidence="16">IND107</strain>
    </source>
</reference>
<evidence type="ECO:0000259" key="15">
    <source>
        <dbReference type="Pfam" id="PF00520"/>
    </source>
</evidence>
<feature type="transmembrane region" description="Helical" evidence="14">
    <location>
        <begin position="637"/>
        <end position="658"/>
    </location>
</feature>
<name>A0ABR3C517_9TREE</name>
<feature type="compositionally biased region" description="Basic residues" evidence="13">
    <location>
        <begin position="404"/>
        <end position="413"/>
    </location>
</feature>
<feature type="compositionally biased region" description="Basic and acidic residues" evidence="13">
    <location>
        <begin position="144"/>
        <end position="157"/>
    </location>
</feature>
<evidence type="ECO:0000256" key="14">
    <source>
        <dbReference type="SAM" id="Phobius"/>
    </source>
</evidence>
<feature type="region of interest" description="Disordered" evidence="13">
    <location>
        <begin position="1"/>
        <end position="94"/>
    </location>
</feature>
<feature type="transmembrane region" description="Helical" evidence="14">
    <location>
        <begin position="1499"/>
        <end position="1518"/>
    </location>
</feature>
<dbReference type="PANTHER" id="PTHR45628">
    <property type="entry name" value="VOLTAGE-DEPENDENT CALCIUM CHANNEL TYPE A SUBUNIT ALPHA-1"/>
    <property type="match status" value="1"/>
</dbReference>
<feature type="transmembrane region" description="Helical" evidence="14">
    <location>
        <begin position="299"/>
        <end position="324"/>
    </location>
</feature>
<feature type="transmembrane region" description="Helical" evidence="14">
    <location>
        <begin position="1635"/>
        <end position="1656"/>
    </location>
</feature>
<feature type="transmembrane region" description="Helical" evidence="14">
    <location>
        <begin position="934"/>
        <end position="959"/>
    </location>
</feature>
<feature type="transmembrane region" description="Helical" evidence="14">
    <location>
        <begin position="851"/>
        <end position="876"/>
    </location>
</feature>
<feature type="transmembrane region" description="Helical" evidence="14">
    <location>
        <begin position="537"/>
        <end position="557"/>
    </location>
</feature>
<feature type="transmembrane region" description="Helical" evidence="14">
    <location>
        <begin position="670"/>
        <end position="692"/>
    </location>
</feature>
<feature type="compositionally biased region" description="Low complexity" evidence="13">
    <location>
        <begin position="29"/>
        <end position="38"/>
    </location>
</feature>
<feature type="transmembrane region" description="Helical" evidence="14">
    <location>
        <begin position="344"/>
        <end position="368"/>
    </location>
</feature>
<feature type="transmembrane region" description="Helical" evidence="14">
    <location>
        <begin position="1245"/>
        <end position="1269"/>
    </location>
</feature>
<evidence type="ECO:0000256" key="12">
    <source>
        <dbReference type="ARBA" id="ARBA00023303"/>
    </source>
</evidence>
<comment type="caution">
    <text evidence="16">The sequence shown here is derived from an EMBL/GenBank/DDBJ whole genome shotgun (WGS) entry which is preliminary data.</text>
</comment>
<feature type="transmembrane region" description="Helical" evidence="14">
    <location>
        <begin position="1162"/>
        <end position="1185"/>
    </location>
</feature>
<feature type="compositionally biased region" description="Polar residues" evidence="13">
    <location>
        <begin position="7"/>
        <end position="19"/>
    </location>
</feature>
<feature type="transmembrane region" description="Helical" evidence="14">
    <location>
        <begin position="805"/>
        <end position="831"/>
    </location>
</feature>
<evidence type="ECO:0000313" key="17">
    <source>
        <dbReference type="Proteomes" id="UP000054399"/>
    </source>
</evidence>
<keyword evidence="10 14" id="KW-0472">Membrane</keyword>
<feature type="transmembrane region" description="Helical" evidence="14">
    <location>
        <begin position="1563"/>
        <end position="1582"/>
    </location>
</feature>
<sequence length="2095" mass="236015">MSHSRNHSLAISTSASIHTSPSPSPVSPASPGSASAGLSRRHSWNITEENQEVPTFHDSGSSSRHVDDNPTPRRTVPLHSTPLGKSGTAHSHRLSERDIVWAGVNDGTGVWGDLDNTTPTQSRSRPLFNTYQSTTSLQSTIWPLDDHGRSSDDRERLTSGPSQIMEYNGIGKGTPRRSPRKPYNESGSALGRSSTLRNVSRSLRKASVRVVNIMGTERGDGRERLGSDDEGEEVLQDVEIDGDQGFAMSSTNDNQGTVPSPKRLPTRSQREDLGRRRLRGRTMCVFGPMSRVRKSMDRLMMYPWTEPVILLLIITNVVVLAIQSAPTLNSPRTDDGYFQAWEDVVLLVLFIVFTLEMFARIVVTGLLLDPETSLRESLFGQDGVIAVLQQYLLITKSNIESNLRRKATKKRAPWRSQGQNDATHNTDSKTPPTTSTLRSLTGLSEAPFQKAMAKQKGLSDQGRPYLRHSWHRIDMIAVFAFWIMFFLALTGHEATADRHIYIFRALSILRAGRLLVITSGTTTILHSLKRAGPMLITVSYFLVFAACIFSIIGVQSFRGSFRRACMLTDPHNSSNVIQLQTQCGGWLNSTSLESVSYLNLDGTSSTVPPKGYICPLGQICMTTDENPNNNVNSFDNVFSSLVQIIIITSINTWAPVMYMAMDSDFFASSLFFIAGVIVLNFWLINLLIAVVVNTFSDIRAETKRSAFGAGETFLGTEPHWAAEEEKTKVNRLLAFYQKTEIFWVFLIVADLVTQGTKTSSSSESMLRLLDHLELAFTLAFDLEIIIRFLAYLPDWRSFFYRKRNCFDLFLAIACSIIQIPVISNSTIYPWLTVFQLIRWYRVILAFPRMKPLLVTVFGSFGGLLNMVIFLFLMNFLGALMALQLFRGDVEAGETITFSQTYNSFLGMYQIFSSENWTDIVYNTMGAEAQYKQNVIAAIFLCGWFLFSNFIVLQMFIAVINENFAIAEEQKRKQQLQAFIHRAEAPSAHASWIERLNPYRLMRAHHRAVKVDTLPPNLILPLKQNVGIDVSNVSSSLPMDDGKGTKGAVKRLLGRDHDEDRIALKRLKRPSPREFTDDVEDEDDDRGLTDLLPPLNAAVSTDEHIDALRERRNQQADFIAAHPSYDKSLWLFKQSNPIRRFCQACVPPAYGERIFGRSASPTLLLMVKTVVFLAVVASIVVAAIASPSYRREYYADHGISRGTWFDLTEVALGSIFVLEAAMKIVADGFIFAPNAYLLSLWNVLDFIILITLLINITTSLIFIGGLSRVTRALKSFRALRLITLFRRLRDTLHAVLFAGALKILDASIFMILYLIPFAVWGLNIFSGLLYYCNDDNASGLTSCIGEFSTSSVDDSLTYLVPRVWVNPTVDQSIWSFDSFRESILILFEIVSLEGWIDVMASVMNIVGRDQQPQDQASQWNAIYLLIFNLFGGVIILTLFVSIIIKNFSTRSGNALLTTEQRQWVDLSKFIKAQTPSQLPKGRPRLPFRAWCYDRTVNKNGLWAVGFTMIYYLHILLLMMEDFSENLLNEVQLDWIFLFLTVLYAVDLLVRFYGLGFKSFKSNGWNIFDLIVITGSFATTIPALQADSSGGAANQANVQLQKLFLVSISLKLVQRISSLNQLFKTSVASLPAIGNLFLLWATIFIFYAILYLEVFGLTKEGNNAGTRFQNYYTFGNALLMLAFMSTGEGWNGYMHDYTIQVPRCTENGNFLESDCGSAPGAYVLFISWNIISMYIFVNMFTGVVVESFAYVYQMPGKSSLNREEMRAFKQLWAEFDSQRVGYIKRKDLVKFFSRLTGVFEVRPYPVEFKIHNIIRHSRPDQVDNASVVRGVKHAVDIRRVAEQIAQIDYRQVRERRQLFSRLYNEARISEEPGKGISFTAMLMMLAHYKLIDDESALQLDDLLLRRAKTERVTDLVNLDRVRGLLRTIYWRKRFLATCDARKLTLNAEAEGIPAIVLDPTPITPPDYNGQSRYEPPYSPQVQERGENFSTPVTSAEIRPPTSFFHSTKTHPLPASDLSHSSDGNSLPSPSIYNSPTRSTPRPALLGRQPSNSSYLSSDDVHYRRDSIVDEDSHPKDEGRLSSLWGDMMREAVDQEGI</sequence>
<feature type="domain" description="Ion transport" evidence="15">
    <location>
        <begin position="1501"/>
        <end position="1751"/>
    </location>
</feature>
<dbReference type="SUPFAM" id="SSF81324">
    <property type="entry name" value="Voltage-gated potassium channels"/>
    <property type="match status" value="4"/>
</dbReference>
<evidence type="ECO:0000256" key="9">
    <source>
        <dbReference type="ARBA" id="ARBA00023065"/>
    </source>
</evidence>
<keyword evidence="6" id="KW-0106">Calcium</keyword>
<feature type="compositionally biased region" description="Polar residues" evidence="13">
    <location>
        <begin position="115"/>
        <end position="127"/>
    </location>
</feature>
<evidence type="ECO:0000256" key="13">
    <source>
        <dbReference type="SAM" id="MobiDB-lite"/>
    </source>
</evidence>